<comment type="similarity">
    <text evidence="10 11">Belongs to the TonB-dependent receptor family.</text>
</comment>
<evidence type="ECO:0000313" key="14">
    <source>
        <dbReference type="EMBL" id="GAA4403528.1"/>
    </source>
</evidence>
<dbReference type="Gene3D" id="2.60.40.1120">
    <property type="entry name" value="Carboxypeptidase-like, regulatory domain"/>
    <property type="match status" value="1"/>
</dbReference>
<comment type="subcellular location">
    <subcellularLocation>
        <location evidence="1 10">Cell outer membrane</location>
        <topology evidence="1 10">Multi-pass membrane protein</topology>
    </subcellularLocation>
</comment>
<proteinExistence type="inferred from homology"/>
<accession>A0ABP8KC58</accession>
<evidence type="ECO:0000256" key="10">
    <source>
        <dbReference type="PROSITE-ProRule" id="PRU01360"/>
    </source>
</evidence>
<keyword evidence="4 10" id="KW-0812">Transmembrane</keyword>
<dbReference type="SUPFAM" id="SSF56935">
    <property type="entry name" value="Porins"/>
    <property type="match status" value="1"/>
</dbReference>
<dbReference type="Proteomes" id="UP001500936">
    <property type="component" value="Unassembled WGS sequence"/>
</dbReference>
<evidence type="ECO:0000256" key="11">
    <source>
        <dbReference type="RuleBase" id="RU003357"/>
    </source>
</evidence>
<dbReference type="InterPro" id="IPR008969">
    <property type="entry name" value="CarboxyPept-like_regulatory"/>
</dbReference>
<evidence type="ECO:0000256" key="6">
    <source>
        <dbReference type="ARBA" id="ARBA00023077"/>
    </source>
</evidence>
<evidence type="ECO:0000256" key="5">
    <source>
        <dbReference type="ARBA" id="ARBA00022729"/>
    </source>
</evidence>
<dbReference type="PANTHER" id="PTHR30069:SF29">
    <property type="entry name" value="HEMOGLOBIN AND HEMOGLOBIN-HAPTOGLOBIN-BINDING PROTEIN 1-RELATED"/>
    <property type="match status" value="1"/>
</dbReference>
<sequence length="794" mass="88740">MVAGCLYEPHLMIQSVYLFALLALSITAAAQSRYELRGVVLESVSGKPVPGATLYVPQTGAGTATDSSGRFSLLLSAGTFTVNITAVGYVSGRENVTLTSDRTVTFRIAGRVFELDEVEIRAREPGQNVQSVRMSQIQLSMPQLKKMPVVLGEPDILRALTLQAGVSTAGEGAGGFNVRGGRADQNLVLLDGAPLFNTSHLLGFFTSVSADAVQDVNLFKGGFPAQYGGRASSLLLMNTRAGNREGWRVSGGVSPVSTRLLVDGPISKKLTLLAGGRIAYPTYIMRLFPTNSVRQSRAFFYDGNIKLQYAPNDRNTVSLSAYRSQDSFRFPGDTLYGWQSDVASLRWSSLLRPNLQLNVNALYSGYQYQIDGLDEGLTFRLNSYIRHREVKADLFYTLARKHRLQVGTNGILYQVQKGNLQPTSNQSNVNPQRLEPEYAREGGLYVQTEWVVGPALTVQAGLRYSLYSQVGPQTVYRYEATVPRSPETITDSVRYAANQPVQSYGGWEPRLGMRLQLGPAASLKVNYSRLRQYIHLISNTTAITPIDFWKVSDQYVPNQVADQFAVGLFRNLRDDAVEISLEAYYRSLSNLVEYRNGATLLLNRTLETDLLPAKGRAYGIEFSIGNSKGRLTGQFNYAYARSLVAVQTTFSELQINRGAYYPATIDRPHILNLQARWALPYNWAFSTNFVYSTGIPATYPDGQYSFNEEPVLNYSRRNADRIPDYHRLDVSFSKDTRRNNRQTRYSIWNLGIYNLYARKNPYSIYFTRSLGQTRSYRLAVFGTLIPSITYNFYL</sequence>
<dbReference type="InterPro" id="IPR012910">
    <property type="entry name" value="Plug_dom"/>
</dbReference>
<keyword evidence="9 10" id="KW-0998">Cell outer membrane</keyword>
<keyword evidence="5" id="KW-0732">Signal</keyword>
<dbReference type="Pfam" id="PF07715">
    <property type="entry name" value="Plug"/>
    <property type="match status" value="1"/>
</dbReference>
<evidence type="ECO:0000256" key="9">
    <source>
        <dbReference type="ARBA" id="ARBA00023237"/>
    </source>
</evidence>
<evidence type="ECO:0000256" key="7">
    <source>
        <dbReference type="ARBA" id="ARBA00023136"/>
    </source>
</evidence>
<dbReference type="InterPro" id="IPR037066">
    <property type="entry name" value="Plug_dom_sf"/>
</dbReference>
<dbReference type="SUPFAM" id="SSF49464">
    <property type="entry name" value="Carboxypeptidase regulatory domain-like"/>
    <property type="match status" value="1"/>
</dbReference>
<reference evidence="15" key="1">
    <citation type="journal article" date="2019" name="Int. J. Syst. Evol. Microbiol.">
        <title>The Global Catalogue of Microorganisms (GCM) 10K type strain sequencing project: providing services to taxonomists for standard genome sequencing and annotation.</title>
        <authorList>
            <consortium name="The Broad Institute Genomics Platform"/>
            <consortium name="The Broad Institute Genome Sequencing Center for Infectious Disease"/>
            <person name="Wu L."/>
            <person name="Ma J."/>
        </authorList>
    </citation>
    <scope>NUCLEOTIDE SEQUENCE [LARGE SCALE GENOMIC DNA]</scope>
    <source>
        <strain evidence="15">JCM 17925</strain>
    </source>
</reference>
<comment type="caution">
    <text evidence="14">The sequence shown here is derived from an EMBL/GenBank/DDBJ whole genome shotgun (WGS) entry which is preliminary data.</text>
</comment>
<protein>
    <submittedName>
        <fullName evidence="14">TonB-dependent receptor</fullName>
    </submittedName>
</protein>
<dbReference type="Pfam" id="PF13715">
    <property type="entry name" value="CarbopepD_reg_2"/>
    <property type="match status" value="1"/>
</dbReference>
<feature type="domain" description="TonB-dependent receptor-like beta-barrel" evidence="12">
    <location>
        <begin position="299"/>
        <end position="755"/>
    </location>
</feature>
<evidence type="ECO:0000256" key="2">
    <source>
        <dbReference type="ARBA" id="ARBA00022448"/>
    </source>
</evidence>
<evidence type="ECO:0000256" key="1">
    <source>
        <dbReference type="ARBA" id="ARBA00004571"/>
    </source>
</evidence>
<dbReference type="InterPro" id="IPR036942">
    <property type="entry name" value="Beta-barrel_TonB_sf"/>
</dbReference>
<keyword evidence="7 10" id="KW-0472">Membrane</keyword>
<dbReference type="Gene3D" id="2.40.170.20">
    <property type="entry name" value="TonB-dependent receptor, beta-barrel domain"/>
    <property type="match status" value="1"/>
</dbReference>
<keyword evidence="2 10" id="KW-0813">Transport</keyword>
<dbReference type="PROSITE" id="PS52016">
    <property type="entry name" value="TONB_DEPENDENT_REC_3"/>
    <property type="match status" value="1"/>
</dbReference>
<name>A0ABP8KC58_9BACT</name>
<evidence type="ECO:0000259" key="13">
    <source>
        <dbReference type="Pfam" id="PF07715"/>
    </source>
</evidence>
<evidence type="ECO:0000313" key="15">
    <source>
        <dbReference type="Proteomes" id="UP001500936"/>
    </source>
</evidence>
<dbReference type="InterPro" id="IPR000531">
    <property type="entry name" value="Beta-barrel_TonB"/>
</dbReference>
<evidence type="ECO:0000256" key="3">
    <source>
        <dbReference type="ARBA" id="ARBA00022452"/>
    </source>
</evidence>
<evidence type="ECO:0000259" key="12">
    <source>
        <dbReference type="Pfam" id="PF00593"/>
    </source>
</evidence>
<feature type="domain" description="TonB-dependent receptor plug" evidence="13">
    <location>
        <begin position="155"/>
        <end position="232"/>
    </location>
</feature>
<dbReference type="Pfam" id="PF00593">
    <property type="entry name" value="TonB_dep_Rec_b-barrel"/>
    <property type="match status" value="1"/>
</dbReference>
<gene>
    <name evidence="14" type="ORF">GCM10023187_19680</name>
</gene>
<evidence type="ECO:0000256" key="4">
    <source>
        <dbReference type="ARBA" id="ARBA00022692"/>
    </source>
</evidence>
<keyword evidence="15" id="KW-1185">Reference proteome</keyword>
<dbReference type="InterPro" id="IPR039426">
    <property type="entry name" value="TonB-dep_rcpt-like"/>
</dbReference>
<dbReference type="EMBL" id="BAABHB010000003">
    <property type="protein sequence ID" value="GAA4403528.1"/>
    <property type="molecule type" value="Genomic_DNA"/>
</dbReference>
<keyword evidence="6 11" id="KW-0798">TonB box</keyword>
<dbReference type="PANTHER" id="PTHR30069">
    <property type="entry name" value="TONB-DEPENDENT OUTER MEMBRANE RECEPTOR"/>
    <property type="match status" value="1"/>
</dbReference>
<dbReference type="Gene3D" id="2.170.130.10">
    <property type="entry name" value="TonB-dependent receptor, plug domain"/>
    <property type="match status" value="1"/>
</dbReference>
<organism evidence="14 15">
    <name type="scientific">Nibrella viscosa</name>
    <dbReference type="NCBI Taxonomy" id="1084524"/>
    <lineage>
        <taxon>Bacteria</taxon>
        <taxon>Pseudomonadati</taxon>
        <taxon>Bacteroidota</taxon>
        <taxon>Cytophagia</taxon>
        <taxon>Cytophagales</taxon>
        <taxon>Spirosomataceae</taxon>
        <taxon>Nibrella</taxon>
    </lineage>
</organism>
<keyword evidence="3 10" id="KW-1134">Transmembrane beta strand</keyword>
<evidence type="ECO:0000256" key="8">
    <source>
        <dbReference type="ARBA" id="ARBA00023170"/>
    </source>
</evidence>
<keyword evidence="8 14" id="KW-0675">Receptor</keyword>